<proteinExistence type="predicted"/>
<evidence type="ECO:0000313" key="1">
    <source>
        <dbReference type="EMBL" id="GHO95589.1"/>
    </source>
</evidence>
<protein>
    <submittedName>
        <fullName evidence="1">Uncharacterized protein</fullName>
    </submittedName>
</protein>
<keyword evidence="2" id="KW-1185">Reference proteome</keyword>
<dbReference type="AlphaFoldDB" id="A0A8J3N1X1"/>
<dbReference type="InterPro" id="IPR043519">
    <property type="entry name" value="NT_sf"/>
</dbReference>
<gene>
    <name evidence="1" type="ORF">KSF_056370</name>
</gene>
<name>A0A8J3N1X1_9CHLR</name>
<comment type="caution">
    <text evidence="1">The sequence shown here is derived from an EMBL/GenBank/DDBJ whole genome shotgun (WGS) entry which is preliminary data.</text>
</comment>
<organism evidence="1 2">
    <name type="scientific">Reticulibacter mediterranei</name>
    <dbReference type="NCBI Taxonomy" id="2778369"/>
    <lineage>
        <taxon>Bacteria</taxon>
        <taxon>Bacillati</taxon>
        <taxon>Chloroflexota</taxon>
        <taxon>Ktedonobacteria</taxon>
        <taxon>Ktedonobacterales</taxon>
        <taxon>Reticulibacteraceae</taxon>
        <taxon>Reticulibacter</taxon>
    </lineage>
</organism>
<dbReference type="EMBL" id="BNJK01000001">
    <property type="protein sequence ID" value="GHO95589.1"/>
    <property type="molecule type" value="Genomic_DNA"/>
</dbReference>
<dbReference type="RefSeq" id="WP_220206258.1">
    <property type="nucleotide sequence ID" value="NZ_BNJK01000001.1"/>
</dbReference>
<dbReference type="SUPFAM" id="SSF81301">
    <property type="entry name" value="Nucleotidyltransferase"/>
    <property type="match status" value="1"/>
</dbReference>
<dbReference type="Gene3D" id="3.30.460.10">
    <property type="entry name" value="Beta Polymerase, domain 2"/>
    <property type="match status" value="1"/>
</dbReference>
<dbReference type="CDD" id="cd05403">
    <property type="entry name" value="NT_KNTase_like"/>
    <property type="match status" value="1"/>
</dbReference>
<evidence type="ECO:0000313" key="2">
    <source>
        <dbReference type="Proteomes" id="UP000597444"/>
    </source>
</evidence>
<reference evidence="1" key="1">
    <citation type="submission" date="2020-10" db="EMBL/GenBank/DDBJ databases">
        <title>Taxonomic study of unclassified bacteria belonging to the class Ktedonobacteria.</title>
        <authorList>
            <person name="Yabe S."/>
            <person name="Wang C.M."/>
            <person name="Zheng Y."/>
            <person name="Sakai Y."/>
            <person name="Cavaletti L."/>
            <person name="Monciardini P."/>
            <person name="Donadio S."/>
        </authorList>
    </citation>
    <scope>NUCLEOTIDE SEQUENCE</scope>
    <source>
        <strain evidence="1">ID150040</strain>
    </source>
</reference>
<sequence length="314" mass="36083">MQEIVLLQSTENERTNIALRATIGIFEQAFPGQIRACYIEGSYADQSAVFTSDIDLVIVLKGEASGGQKRADALARHCCALSAVELDIGVADENTLAVGVPPYFKMGSLLIYGEDIRDELPLVSLPQWTRDRMHSSLWRTVHLFNRPTVIQYPLDYPDPLDEFYGYDRRKLRLPDGKEVNCTRDLIRLTGWSATALLAYRAGRYVTRKSECYRAYQESFQDEWGQLLEDIYIYCRGKWHYLLPADHAERRKLREICARTLAFENYFLLVYKEFLLSELQAEDVEGRRMALWVLDRIAYQDEEIELAVALAKSAG</sequence>
<accession>A0A8J3N1X1</accession>
<dbReference type="Proteomes" id="UP000597444">
    <property type="component" value="Unassembled WGS sequence"/>
</dbReference>